<sequence>MNWVLMLVLLVLVCCAIYGYTKGFLRIVFSLVAWVIVLVFVSWATPHVSQWIQENTTIYEKIEAACEESVRRAAQGKMEEGAVEQYGEAGELGLDLPESVMAQIVSGASGAADTVLAETGVYAGIAQSLAGFIVQGIAFVTVLILSWILVHVISALLGIVSHIPILKGVNRFTGMLAGLMEGLLIVWIAFYIVALCSTGETGRVIVSYINQSAFLKELYENNILLSLGTGFAR</sequence>
<comment type="caution">
    <text evidence="6">The sequence shown here is derived from an EMBL/GenBank/DDBJ whole genome shotgun (WGS) entry which is preliminary data.</text>
</comment>
<keyword evidence="2 5" id="KW-0812">Transmembrane</keyword>
<dbReference type="Proteomes" id="UP000266172">
    <property type="component" value="Unassembled WGS sequence"/>
</dbReference>
<comment type="subcellular location">
    <subcellularLocation>
        <location evidence="1">Membrane</location>
        <topology evidence="1">Multi-pass membrane protein</topology>
    </subcellularLocation>
</comment>
<dbReference type="PANTHER" id="PTHR37306:SF1">
    <property type="entry name" value="COLICIN V PRODUCTION PROTEIN"/>
    <property type="match status" value="1"/>
</dbReference>
<evidence type="ECO:0000256" key="3">
    <source>
        <dbReference type="ARBA" id="ARBA00022989"/>
    </source>
</evidence>
<dbReference type="GeneID" id="93724570"/>
<accession>A0A395V4L9</accession>
<feature type="transmembrane region" description="Helical" evidence="5">
    <location>
        <begin position="172"/>
        <end position="193"/>
    </location>
</feature>
<name>A0A395V4L9_9FIRM</name>
<evidence type="ECO:0000256" key="2">
    <source>
        <dbReference type="ARBA" id="ARBA00022692"/>
    </source>
</evidence>
<evidence type="ECO:0000313" key="7">
    <source>
        <dbReference type="Proteomes" id="UP000266172"/>
    </source>
</evidence>
<dbReference type="PANTHER" id="PTHR37306">
    <property type="entry name" value="COLICIN V PRODUCTION PROTEIN"/>
    <property type="match status" value="1"/>
</dbReference>
<evidence type="ECO:0000256" key="1">
    <source>
        <dbReference type="ARBA" id="ARBA00004141"/>
    </source>
</evidence>
<dbReference type="EMBL" id="QRVL01000013">
    <property type="protein sequence ID" value="RGS38024.1"/>
    <property type="molecule type" value="Genomic_DNA"/>
</dbReference>
<dbReference type="InterPro" id="IPR003825">
    <property type="entry name" value="Colicin-V_CvpA"/>
</dbReference>
<dbReference type="GO" id="GO:0009403">
    <property type="term" value="P:toxin biosynthetic process"/>
    <property type="evidence" value="ECO:0007669"/>
    <property type="project" value="InterPro"/>
</dbReference>
<proteinExistence type="predicted"/>
<feature type="transmembrane region" description="Helical" evidence="5">
    <location>
        <begin position="25"/>
        <end position="44"/>
    </location>
</feature>
<dbReference type="RefSeq" id="WP_014080933.1">
    <property type="nucleotide sequence ID" value="NZ_CATWOB010000033.1"/>
</dbReference>
<feature type="transmembrane region" description="Helical" evidence="5">
    <location>
        <begin position="137"/>
        <end position="160"/>
    </location>
</feature>
<dbReference type="Pfam" id="PF02674">
    <property type="entry name" value="Colicin_V"/>
    <property type="match status" value="2"/>
</dbReference>
<protein>
    <submittedName>
        <fullName evidence="6">CvpA family protein</fullName>
    </submittedName>
</protein>
<evidence type="ECO:0000256" key="4">
    <source>
        <dbReference type="ARBA" id="ARBA00023136"/>
    </source>
</evidence>
<evidence type="ECO:0000256" key="5">
    <source>
        <dbReference type="SAM" id="Phobius"/>
    </source>
</evidence>
<dbReference type="OMA" id="WIGYKKG"/>
<organism evidence="6 7">
    <name type="scientific">Roseburia hominis</name>
    <dbReference type="NCBI Taxonomy" id="301301"/>
    <lineage>
        <taxon>Bacteria</taxon>
        <taxon>Bacillati</taxon>
        <taxon>Bacillota</taxon>
        <taxon>Clostridia</taxon>
        <taxon>Lachnospirales</taxon>
        <taxon>Lachnospiraceae</taxon>
        <taxon>Roseburia</taxon>
    </lineage>
</organism>
<keyword evidence="3 5" id="KW-1133">Transmembrane helix</keyword>
<keyword evidence="4 5" id="KW-0472">Membrane</keyword>
<dbReference type="GO" id="GO:0016020">
    <property type="term" value="C:membrane"/>
    <property type="evidence" value="ECO:0007669"/>
    <property type="project" value="UniProtKB-SubCell"/>
</dbReference>
<dbReference type="AlphaFoldDB" id="A0A395V4L9"/>
<evidence type="ECO:0000313" key="6">
    <source>
        <dbReference type="EMBL" id="RGS38024.1"/>
    </source>
</evidence>
<reference evidence="6 7" key="1">
    <citation type="submission" date="2018-08" db="EMBL/GenBank/DDBJ databases">
        <title>A genome reference for cultivated species of the human gut microbiota.</title>
        <authorList>
            <person name="Zou Y."/>
            <person name="Xue W."/>
            <person name="Luo G."/>
        </authorList>
    </citation>
    <scope>NUCLEOTIDE SEQUENCE [LARGE SCALE GENOMIC DNA]</scope>
    <source>
        <strain evidence="6 7">AF22-12AC</strain>
    </source>
</reference>
<gene>
    <name evidence="6" type="ORF">DWX93_13405</name>
</gene>